<sequence length="109" mass="12008">MFHAKTLQVILMSRYLLILIFFGAGFLMASPAHALDSSNCYWGKLPNGDYHVACNTAALTGRGILQNRNASEITGPRSYDEIVSRFCNQSQSPSPGNWRTNLPRQGGCN</sequence>
<dbReference type="EMBL" id="CP007268">
    <property type="protein sequence ID" value="AHK80815.1"/>
    <property type="molecule type" value="Genomic_DNA"/>
</dbReference>
<protein>
    <submittedName>
        <fullName evidence="3">Uncharacterized protein</fullName>
    </submittedName>
</protein>
<feature type="compositionally biased region" description="Polar residues" evidence="1">
    <location>
        <begin position="87"/>
        <end position="103"/>
    </location>
</feature>
<keyword evidence="4" id="KW-1185">Reference proteome</keyword>
<organism evidence="3 4">
    <name type="scientific">Ectothiorhodospira haloalkaliphila</name>
    <dbReference type="NCBI Taxonomy" id="421628"/>
    <lineage>
        <taxon>Bacteria</taxon>
        <taxon>Pseudomonadati</taxon>
        <taxon>Pseudomonadota</taxon>
        <taxon>Gammaproteobacteria</taxon>
        <taxon>Chromatiales</taxon>
        <taxon>Ectothiorhodospiraceae</taxon>
        <taxon>Ectothiorhodospira</taxon>
    </lineage>
</organism>
<evidence type="ECO:0000313" key="4">
    <source>
        <dbReference type="Proteomes" id="UP000019442"/>
    </source>
</evidence>
<proteinExistence type="predicted"/>
<evidence type="ECO:0000256" key="1">
    <source>
        <dbReference type="SAM" id="MobiDB-lite"/>
    </source>
</evidence>
<reference evidence="3 4" key="1">
    <citation type="journal article" date="2014" name="J Genomics">
        <title>Draft Genome Sequence of the Extremely Halophilic Phototrophic Purple Sulfur Bacterium Halorhodospira halochloris.</title>
        <authorList>
            <person name="Singh K.S."/>
            <person name="Kirksey J."/>
            <person name="Hoff W.D."/>
            <person name="Deole R."/>
        </authorList>
    </citation>
    <scope>NUCLEOTIDE SEQUENCE [LARGE SCALE GENOMIC DNA]</scope>
    <source>
        <strain evidence="3 4">A</strain>
    </source>
</reference>
<feature type="region of interest" description="Disordered" evidence="1">
    <location>
        <begin position="87"/>
        <end position="109"/>
    </location>
</feature>
<keyword evidence="2" id="KW-0732">Signal</keyword>
<dbReference type="KEGG" id="hhc:M911_16005"/>
<feature type="signal peptide" evidence="2">
    <location>
        <begin position="1"/>
        <end position="34"/>
    </location>
</feature>
<dbReference type="HOGENOM" id="CLU_2180164_0_0_6"/>
<reference evidence="4" key="2">
    <citation type="submission" date="2014-02" db="EMBL/GenBank/DDBJ databases">
        <title>Draft Genome Sequence of extremely halophilic bacteria Halorhodospira halochloris.</title>
        <authorList>
            <person name="Singh K.S."/>
        </authorList>
    </citation>
    <scope>NUCLEOTIDE SEQUENCE [LARGE SCALE GENOMIC DNA]</scope>
    <source>
        <strain evidence="4">A</strain>
    </source>
</reference>
<dbReference type="Proteomes" id="UP000019442">
    <property type="component" value="Chromosome"/>
</dbReference>
<gene>
    <name evidence="3" type="ORF">M911_16005</name>
</gene>
<accession>W8LAG7</accession>
<name>W8LAG7_9GAMM</name>
<evidence type="ECO:0000313" key="3">
    <source>
        <dbReference type="EMBL" id="AHK80815.1"/>
    </source>
</evidence>
<feature type="chain" id="PRO_5004913369" evidence="2">
    <location>
        <begin position="35"/>
        <end position="109"/>
    </location>
</feature>
<dbReference type="AlphaFoldDB" id="W8LAG7"/>
<evidence type="ECO:0000256" key="2">
    <source>
        <dbReference type="SAM" id="SignalP"/>
    </source>
</evidence>